<organism evidence="11 12">
    <name type="scientific">Dactylosporangium fulvum</name>
    <dbReference type="NCBI Taxonomy" id="53359"/>
    <lineage>
        <taxon>Bacteria</taxon>
        <taxon>Bacillati</taxon>
        <taxon>Actinomycetota</taxon>
        <taxon>Actinomycetes</taxon>
        <taxon>Micromonosporales</taxon>
        <taxon>Micromonosporaceae</taxon>
        <taxon>Dactylosporangium</taxon>
    </lineage>
</organism>
<dbReference type="PANTHER" id="PTHR43206:SF2">
    <property type="entry name" value="4-AMINOBUTYRATE AMINOTRANSFERASE GABT"/>
    <property type="match status" value="1"/>
</dbReference>
<name>A0ABY5VQS7_9ACTN</name>
<evidence type="ECO:0000256" key="1">
    <source>
        <dbReference type="ARBA" id="ARBA00001933"/>
    </source>
</evidence>
<evidence type="ECO:0000256" key="3">
    <source>
        <dbReference type="ARBA" id="ARBA00013071"/>
    </source>
</evidence>
<dbReference type="InterPro" id="IPR015421">
    <property type="entry name" value="PyrdxlP-dep_Trfase_major"/>
</dbReference>
<protein>
    <recommendedName>
        <fullName evidence="8">L-lysine-epsilon aminotransferase</fullName>
        <ecNumber evidence="3">2.6.1.36</ecNumber>
    </recommendedName>
    <alternativeName>
        <fullName evidence="7">Lysine 6-aminotransferase</fullName>
    </alternativeName>
</protein>
<dbReference type="InterPro" id="IPR015424">
    <property type="entry name" value="PyrdxlP-dep_Trfase"/>
</dbReference>
<evidence type="ECO:0000256" key="5">
    <source>
        <dbReference type="ARBA" id="ARBA00022679"/>
    </source>
</evidence>
<evidence type="ECO:0000256" key="10">
    <source>
        <dbReference type="SAM" id="MobiDB-lite"/>
    </source>
</evidence>
<dbReference type="InterPro" id="IPR015422">
    <property type="entry name" value="PyrdxlP-dep_Trfase_small"/>
</dbReference>
<dbReference type="InterPro" id="IPR005814">
    <property type="entry name" value="Aminotrans_3"/>
</dbReference>
<keyword evidence="12" id="KW-1185">Reference proteome</keyword>
<sequence>MSTKVTLPGRDTIPAPDAQQARDGDRALAVLRRHVTADFLDLIVDLERSTGCWLVDLRTGRPHLDMMGYYGSSPLGHNHPGLVADPRFDAEVLAAARGKPSNPDFATLIQARFVETFLRVLGDPEMPYLFFIDGGALAVENALKVAFDYKTRRNAERGIATRGWRVLHLQHAFHGRSGYTMSVTNTGAKHTWAFPQFDWPRIPSPAVDRMQDWDTPGLTTEEQAAVAAAEAAFARHPDEIACVLAEPIQCEGGDRHLRAPFLRALQELCERHDALFVLDEVQTGAGVTGHPWAYRALGLAPDLVAFGKKTQVCGVMGGRRVRDLPDNAFVLPGRLSSTWGGNILDMLRATRILEIYEHDRLLDNAAAMGERFLAGLRACAERWPGLLSAPRGRGLLCAVDVTDRRRRDHLVSLAWQRHGALFLGCGERTLRFRPPLSVTADDVDAALSVLRDLCPEVESGVGD</sequence>
<evidence type="ECO:0000256" key="2">
    <source>
        <dbReference type="ARBA" id="ARBA00008954"/>
    </source>
</evidence>
<dbReference type="PANTHER" id="PTHR43206">
    <property type="entry name" value="AMINOTRANSFERASE"/>
    <property type="match status" value="1"/>
</dbReference>
<dbReference type="NCBIfam" id="TIGR03251">
    <property type="entry name" value="LAT_fam"/>
    <property type="match status" value="1"/>
</dbReference>
<dbReference type="Gene3D" id="3.90.1150.10">
    <property type="entry name" value="Aspartate Aminotransferase, domain 1"/>
    <property type="match status" value="1"/>
</dbReference>
<dbReference type="PIRSF" id="PIRSF000521">
    <property type="entry name" value="Transaminase_4ab_Lys_Orn"/>
    <property type="match status" value="1"/>
</dbReference>
<dbReference type="RefSeq" id="WP_259857890.1">
    <property type="nucleotide sequence ID" value="NZ_BAAAST010000172.1"/>
</dbReference>
<evidence type="ECO:0000313" key="11">
    <source>
        <dbReference type="EMBL" id="UWP80132.1"/>
    </source>
</evidence>
<reference evidence="11" key="2">
    <citation type="submission" date="2022-09" db="EMBL/GenBank/DDBJ databases">
        <title>Biosynthetic gene clusters of Dactylosporangioum fulvum.</title>
        <authorList>
            <person name="Caradec T."/>
        </authorList>
    </citation>
    <scope>NUCLEOTIDE SEQUENCE</scope>
    <source>
        <strain evidence="11">NRRL B-16292</strain>
    </source>
</reference>
<dbReference type="EMBL" id="CP073720">
    <property type="protein sequence ID" value="UWP80132.1"/>
    <property type="molecule type" value="Genomic_DNA"/>
</dbReference>
<dbReference type="GO" id="GO:0045484">
    <property type="term" value="F:L-lysine 6-transaminase activity"/>
    <property type="evidence" value="ECO:0007669"/>
    <property type="project" value="UniProtKB-EC"/>
</dbReference>
<proteinExistence type="inferred from homology"/>
<dbReference type="Pfam" id="PF00202">
    <property type="entry name" value="Aminotran_3"/>
    <property type="match status" value="1"/>
</dbReference>
<keyword evidence="6 9" id="KW-0663">Pyridoxal phosphate</keyword>
<dbReference type="InterPro" id="IPR017657">
    <property type="entry name" value="L-lysine_6-transaminase"/>
</dbReference>
<keyword evidence="5 11" id="KW-0808">Transferase</keyword>
<reference evidence="11" key="1">
    <citation type="submission" date="2021-04" db="EMBL/GenBank/DDBJ databases">
        <authorList>
            <person name="Hartkoorn R.C."/>
            <person name="Beaudoing E."/>
            <person name="Hot D."/>
        </authorList>
    </citation>
    <scope>NUCLEOTIDE SEQUENCE</scope>
    <source>
        <strain evidence="11">NRRL B-16292</strain>
    </source>
</reference>
<evidence type="ECO:0000256" key="9">
    <source>
        <dbReference type="RuleBase" id="RU003560"/>
    </source>
</evidence>
<dbReference type="Gene3D" id="3.40.640.10">
    <property type="entry name" value="Type I PLP-dependent aspartate aminotransferase-like (Major domain)"/>
    <property type="match status" value="1"/>
</dbReference>
<dbReference type="Proteomes" id="UP001059617">
    <property type="component" value="Chromosome"/>
</dbReference>
<comment type="similarity">
    <text evidence="2 9">Belongs to the class-III pyridoxal-phosphate-dependent aminotransferase family.</text>
</comment>
<evidence type="ECO:0000256" key="6">
    <source>
        <dbReference type="ARBA" id="ARBA00022898"/>
    </source>
</evidence>
<evidence type="ECO:0000256" key="4">
    <source>
        <dbReference type="ARBA" id="ARBA00022576"/>
    </source>
</evidence>
<dbReference type="CDD" id="cd00610">
    <property type="entry name" value="OAT_like"/>
    <property type="match status" value="1"/>
</dbReference>
<evidence type="ECO:0000256" key="7">
    <source>
        <dbReference type="ARBA" id="ARBA00030921"/>
    </source>
</evidence>
<accession>A0ABY5VQS7</accession>
<comment type="cofactor">
    <cofactor evidence="1">
        <name>pyridoxal 5'-phosphate</name>
        <dbReference type="ChEBI" id="CHEBI:597326"/>
    </cofactor>
</comment>
<gene>
    <name evidence="11" type="primary">lat</name>
    <name evidence="11" type="ORF">Dfulv_33895</name>
</gene>
<keyword evidence="4 11" id="KW-0032">Aminotransferase</keyword>
<evidence type="ECO:0000256" key="8">
    <source>
        <dbReference type="ARBA" id="ARBA00050040"/>
    </source>
</evidence>
<evidence type="ECO:0000313" key="12">
    <source>
        <dbReference type="Proteomes" id="UP001059617"/>
    </source>
</evidence>
<dbReference type="EC" id="2.6.1.36" evidence="3"/>
<feature type="region of interest" description="Disordered" evidence="10">
    <location>
        <begin position="1"/>
        <end position="21"/>
    </location>
</feature>
<dbReference type="SUPFAM" id="SSF53383">
    <property type="entry name" value="PLP-dependent transferases"/>
    <property type="match status" value="1"/>
</dbReference>